<sequence length="616" mass="69434">MMAKKQKMEENASLLNVISPIALKFESNNFILGENYCKGYGVIKYPPAPNYGWLTRITNIPSTAVSFTFTPNQGEILESINKNITMLSGQARTAKDRLKQQRAEKGAKDGMKLLQQIDENGEVVGELAGTLIPMAIDKESLKKVEQKMRGTCAMTNLKVRPLTLMQKHALQHVAPFYIENPLLNEVSNRVMPLRTFVGGFPFSSSGLNDNAGCYVAKDATGGLVVLDFWLRENDRTNSNFVIMGVPGSGKSAAVKHITLSEFMLGTKLIFIDPESEYKDFCKNLDGNWLDAGGSPEARVNPLHIMPIPKNDESDETEPGLTDYYDKDEGNGLGDLALYIKHLEIFFSLYIPSLTDKHKAVLKKTLIELYKDFDIDWNTDAKKLKPEDFPILSDMYNKLLEKASESKEEGKIETENIYEDLALFLEDAANGADSALWNGPTTLQTDKQITVLDTYSLQSTSNNVKRAQYFLLETWSWNIMSSDRTEKVALICDEAYLMIDPEVPQSLVFLRNVAKRDRKYEAGLFIISHSVVDFLDPKIKMYGQALLDTPCYKILFGTDGQNLEETDKLYNLTEAERELLESKRRGHALFMIGSKRLHVNFEIPDYKWAYFGKAGGR</sequence>
<evidence type="ECO:0000313" key="2">
    <source>
        <dbReference type="EMBL" id="AQP40584.1"/>
    </source>
</evidence>
<gene>
    <name evidence="2" type="ORF">DO83_13990</name>
</gene>
<accession>A0A1Q2CA84</accession>
<dbReference type="EMBL" id="CP012098">
    <property type="protein sequence ID" value="AQP40584.1"/>
    <property type="molecule type" value="Genomic_DNA"/>
</dbReference>
<dbReference type="InterPro" id="IPR027417">
    <property type="entry name" value="P-loop_NTPase"/>
</dbReference>
<dbReference type="Proteomes" id="UP000188159">
    <property type="component" value="Chromosome"/>
</dbReference>
<dbReference type="Pfam" id="PF19044">
    <property type="entry name" value="P-loop_TraG"/>
    <property type="match status" value="1"/>
</dbReference>
<dbReference type="PANTHER" id="PTHR30121">
    <property type="entry name" value="UNCHARACTERIZED PROTEIN YJGR-RELATED"/>
    <property type="match status" value="1"/>
</dbReference>
<dbReference type="CDD" id="cd01127">
    <property type="entry name" value="TrwB_TraG_TraD_VirD4"/>
    <property type="match status" value="1"/>
</dbReference>
<dbReference type="Gene3D" id="3.40.50.300">
    <property type="entry name" value="P-loop containing nucleotide triphosphate hydrolases"/>
    <property type="match status" value="1"/>
</dbReference>
<organism evidence="2 3">
    <name type="scientific">Anaerostipes hadrus</name>
    <dbReference type="NCBI Taxonomy" id="649756"/>
    <lineage>
        <taxon>Bacteria</taxon>
        <taxon>Bacillati</taxon>
        <taxon>Bacillota</taxon>
        <taxon>Clostridia</taxon>
        <taxon>Lachnospirales</taxon>
        <taxon>Lachnospiraceae</taxon>
        <taxon>Anaerostipes</taxon>
    </lineage>
</organism>
<dbReference type="InterPro" id="IPR051162">
    <property type="entry name" value="T4SS_component"/>
</dbReference>
<evidence type="ECO:0000259" key="1">
    <source>
        <dbReference type="Pfam" id="PF19044"/>
    </source>
</evidence>
<dbReference type="InterPro" id="IPR043964">
    <property type="entry name" value="P-loop_TraG"/>
</dbReference>
<feature type="domain" description="TraG P-loop" evidence="1">
    <location>
        <begin position="232"/>
        <end position="306"/>
    </location>
</feature>
<evidence type="ECO:0000313" key="3">
    <source>
        <dbReference type="Proteomes" id="UP000188159"/>
    </source>
</evidence>
<dbReference type="Gene3D" id="1.10.8.730">
    <property type="match status" value="1"/>
</dbReference>
<proteinExistence type="predicted"/>
<dbReference type="SUPFAM" id="SSF52540">
    <property type="entry name" value="P-loop containing nucleoside triphosphate hydrolases"/>
    <property type="match status" value="1"/>
</dbReference>
<reference evidence="2 3" key="1">
    <citation type="journal article" date="2016" name="Sci. Rep.">
        <title>Accelerated dysbiosis of gut microbiota during aggravation of DSS-induced colitis by a butyrate-producing bacterium.</title>
        <authorList>
            <person name="Zhang Q."/>
            <person name="Wu Y."/>
            <person name="Wang J."/>
            <person name="Wu G."/>
            <person name="Long W."/>
            <person name="Xue Z."/>
            <person name="Wang L."/>
            <person name="Zhang X."/>
            <person name="Pang X."/>
            <person name="Zhao Y."/>
            <person name="Zhao L."/>
            <person name="Zhang C."/>
        </authorList>
    </citation>
    <scope>NUCLEOTIDE SEQUENCE [LARGE SCALE GENOMIC DNA]</scope>
    <source>
        <strain evidence="2 3">BPB5</strain>
    </source>
</reference>
<dbReference type="Gene3D" id="6.10.140.2170">
    <property type="match status" value="1"/>
</dbReference>
<name>A0A1Q2CA84_ANAHA</name>
<dbReference type="AlphaFoldDB" id="A0A1Q2CA84"/>
<protein>
    <recommendedName>
        <fullName evidence="1">TraG P-loop domain-containing protein</fullName>
    </recommendedName>
</protein>
<dbReference type="PANTHER" id="PTHR30121:SF6">
    <property type="entry name" value="SLR6007 PROTEIN"/>
    <property type="match status" value="1"/>
</dbReference>